<accession>A0A3N4JQE9</accession>
<evidence type="ECO:0000256" key="2">
    <source>
        <dbReference type="ARBA" id="ARBA00023445"/>
    </source>
</evidence>
<dbReference type="PANTHER" id="PTHR10366">
    <property type="entry name" value="NAD DEPENDENT EPIMERASE/DEHYDRATASE"/>
    <property type="match status" value="1"/>
</dbReference>
<reference evidence="3 4" key="1">
    <citation type="journal article" date="2018" name="Nat. Ecol. Evol.">
        <title>Pezizomycetes genomes reveal the molecular basis of ectomycorrhizal truffle lifestyle.</title>
        <authorList>
            <person name="Murat C."/>
            <person name="Payen T."/>
            <person name="Noel B."/>
            <person name="Kuo A."/>
            <person name="Morin E."/>
            <person name="Chen J."/>
            <person name="Kohler A."/>
            <person name="Krizsan K."/>
            <person name="Balestrini R."/>
            <person name="Da Silva C."/>
            <person name="Montanini B."/>
            <person name="Hainaut M."/>
            <person name="Levati E."/>
            <person name="Barry K.W."/>
            <person name="Belfiori B."/>
            <person name="Cichocki N."/>
            <person name="Clum A."/>
            <person name="Dockter R.B."/>
            <person name="Fauchery L."/>
            <person name="Guy J."/>
            <person name="Iotti M."/>
            <person name="Le Tacon F."/>
            <person name="Lindquist E.A."/>
            <person name="Lipzen A."/>
            <person name="Malagnac F."/>
            <person name="Mello A."/>
            <person name="Molinier V."/>
            <person name="Miyauchi S."/>
            <person name="Poulain J."/>
            <person name="Riccioni C."/>
            <person name="Rubini A."/>
            <person name="Sitrit Y."/>
            <person name="Splivallo R."/>
            <person name="Traeger S."/>
            <person name="Wang M."/>
            <person name="Zifcakova L."/>
            <person name="Wipf D."/>
            <person name="Zambonelli A."/>
            <person name="Paolocci F."/>
            <person name="Nowrousian M."/>
            <person name="Ottonello S."/>
            <person name="Baldrian P."/>
            <person name="Spatafora J.W."/>
            <person name="Henrissat B."/>
            <person name="Nagy L.G."/>
            <person name="Aury J.M."/>
            <person name="Wincker P."/>
            <person name="Grigoriev I.V."/>
            <person name="Bonfante P."/>
            <person name="Martin F.M."/>
        </authorList>
    </citation>
    <scope>NUCLEOTIDE SEQUENCE [LARGE SCALE GENOMIC DNA]</scope>
    <source>
        <strain evidence="3 4">120613-1</strain>
    </source>
</reference>
<evidence type="ECO:0000313" key="3">
    <source>
        <dbReference type="EMBL" id="RPB00546.1"/>
    </source>
</evidence>
<feature type="non-terminal residue" evidence="3">
    <location>
        <position position="1"/>
    </location>
</feature>
<dbReference type="PANTHER" id="PTHR10366:SF564">
    <property type="entry name" value="STEROL-4-ALPHA-CARBOXYLATE 3-DEHYDROGENASE, DECARBOXYLATING"/>
    <property type="match status" value="1"/>
</dbReference>
<keyword evidence="1" id="KW-0560">Oxidoreductase</keyword>
<evidence type="ECO:0000256" key="1">
    <source>
        <dbReference type="ARBA" id="ARBA00023002"/>
    </source>
</evidence>
<protein>
    <submittedName>
        <fullName evidence="3">NAD(P)-binding protein</fullName>
    </submittedName>
</protein>
<dbReference type="STRING" id="1336337.A0A3N4JQE9"/>
<gene>
    <name evidence="3" type="ORF">L873DRAFT_1576267</name>
</gene>
<dbReference type="Gene3D" id="3.40.50.720">
    <property type="entry name" value="NAD(P)-binding Rossmann-like Domain"/>
    <property type="match status" value="1"/>
</dbReference>
<proteinExistence type="inferred from homology"/>
<organism evidence="3 4">
    <name type="scientific">Choiromyces venosus 120613-1</name>
    <dbReference type="NCBI Taxonomy" id="1336337"/>
    <lineage>
        <taxon>Eukaryota</taxon>
        <taxon>Fungi</taxon>
        <taxon>Dikarya</taxon>
        <taxon>Ascomycota</taxon>
        <taxon>Pezizomycotina</taxon>
        <taxon>Pezizomycetes</taxon>
        <taxon>Pezizales</taxon>
        <taxon>Tuberaceae</taxon>
        <taxon>Choiromyces</taxon>
    </lineage>
</organism>
<dbReference type="OrthoDB" id="2735536at2759"/>
<sequence>DGALKTRDGGVAYCASKVFAERAVWDFVSEHTESKSLHPAKFILTTICPPMVYGPLFYGLAATAGLSTSIMDIYRFINGSEKRPPTNAFWGFVDARDVDTAHVAALMKKGKEVGVEDRFLVAGGTYSYNQVCKIIEKHFLHLVKEGRTPKPNTSDDPYHYNVDNSKSKRELGMTFRTLEQCIVDTVRNFLDMEE</sequence>
<dbReference type="SUPFAM" id="SSF51735">
    <property type="entry name" value="NAD(P)-binding Rossmann-fold domains"/>
    <property type="match status" value="1"/>
</dbReference>
<dbReference type="InterPro" id="IPR050425">
    <property type="entry name" value="NAD(P)_dehydrat-like"/>
</dbReference>
<dbReference type="Proteomes" id="UP000276215">
    <property type="component" value="Unassembled WGS sequence"/>
</dbReference>
<feature type="non-terminal residue" evidence="3">
    <location>
        <position position="194"/>
    </location>
</feature>
<evidence type="ECO:0000313" key="4">
    <source>
        <dbReference type="Proteomes" id="UP000276215"/>
    </source>
</evidence>
<name>A0A3N4JQE9_9PEZI</name>
<dbReference type="InterPro" id="IPR036291">
    <property type="entry name" value="NAD(P)-bd_dom_sf"/>
</dbReference>
<dbReference type="AlphaFoldDB" id="A0A3N4JQE9"/>
<comment type="similarity">
    <text evidence="2">Belongs to the NAD(P)-dependent epimerase/dehydratase family. Dihydroflavonol-4-reductase subfamily.</text>
</comment>
<keyword evidence="4" id="KW-1185">Reference proteome</keyword>
<dbReference type="EMBL" id="ML120379">
    <property type="protein sequence ID" value="RPB00546.1"/>
    <property type="molecule type" value="Genomic_DNA"/>
</dbReference>
<dbReference type="GO" id="GO:0016616">
    <property type="term" value="F:oxidoreductase activity, acting on the CH-OH group of donors, NAD or NADP as acceptor"/>
    <property type="evidence" value="ECO:0007669"/>
    <property type="project" value="TreeGrafter"/>
</dbReference>